<dbReference type="EMBL" id="JBHUIG010000004">
    <property type="protein sequence ID" value="MFD2318184.1"/>
    <property type="molecule type" value="Genomic_DNA"/>
</dbReference>
<comment type="cofactor">
    <cofactor evidence="1 8">
        <name>Mg(2+)</name>
        <dbReference type="ChEBI" id="CHEBI:18420"/>
    </cofactor>
</comment>
<evidence type="ECO:0000256" key="4">
    <source>
        <dbReference type="ARBA" id="ARBA00022723"/>
    </source>
</evidence>
<dbReference type="PANTHER" id="PTHR33653">
    <property type="entry name" value="RIBONUCLEASE VAPC2"/>
    <property type="match status" value="1"/>
</dbReference>
<evidence type="ECO:0000256" key="7">
    <source>
        <dbReference type="ARBA" id="ARBA00038093"/>
    </source>
</evidence>
<dbReference type="EC" id="3.1.-.-" evidence="8"/>
<dbReference type="PANTHER" id="PTHR33653:SF1">
    <property type="entry name" value="RIBONUCLEASE VAPC2"/>
    <property type="match status" value="1"/>
</dbReference>
<evidence type="ECO:0000259" key="9">
    <source>
        <dbReference type="Pfam" id="PF01850"/>
    </source>
</evidence>
<dbReference type="Gene3D" id="3.40.50.1010">
    <property type="entry name" value="5'-nuclease"/>
    <property type="match status" value="1"/>
</dbReference>
<evidence type="ECO:0000256" key="1">
    <source>
        <dbReference type="ARBA" id="ARBA00001946"/>
    </source>
</evidence>
<feature type="binding site" evidence="8">
    <location>
        <position position="5"/>
    </location>
    <ligand>
        <name>Mg(2+)</name>
        <dbReference type="ChEBI" id="CHEBI:18420"/>
    </ligand>
</feature>
<evidence type="ECO:0000313" key="10">
    <source>
        <dbReference type="EMBL" id="MFD2318184.1"/>
    </source>
</evidence>
<sequence length="134" mass="14966">MLILDSNTISYYFRGDPQVVLRLQALRPTDIGVPAIVEYELRYGLQRLPPAASAPRLEALVQLLRPMQLLAFDSECATHAARIRAALEAKGTPIGPHDTLIAATALRHQAALVTRNIREFSRVPDLQCLNWHMD</sequence>
<dbReference type="HAMAP" id="MF_00265">
    <property type="entry name" value="VapC_Nob1"/>
    <property type="match status" value="1"/>
</dbReference>
<comment type="function">
    <text evidence="8">Toxic component of a toxin-antitoxin (TA) system. An RNase.</text>
</comment>
<organism evidence="10 11">
    <name type="scientific">Delftia deserti</name>
    <dbReference type="NCBI Taxonomy" id="1651218"/>
    <lineage>
        <taxon>Bacteria</taxon>
        <taxon>Pseudomonadati</taxon>
        <taxon>Pseudomonadota</taxon>
        <taxon>Betaproteobacteria</taxon>
        <taxon>Burkholderiales</taxon>
        <taxon>Comamonadaceae</taxon>
        <taxon>Delftia</taxon>
    </lineage>
</organism>
<evidence type="ECO:0000256" key="8">
    <source>
        <dbReference type="HAMAP-Rule" id="MF_00265"/>
    </source>
</evidence>
<feature type="binding site" evidence="8">
    <location>
        <position position="98"/>
    </location>
    <ligand>
        <name>Mg(2+)</name>
        <dbReference type="ChEBI" id="CHEBI:18420"/>
    </ligand>
</feature>
<dbReference type="SUPFAM" id="SSF88723">
    <property type="entry name" value="PIN domain-like"/>
    <property type="match status" value="1"/>
</dbReference>
<evidence type="ECO:0000256" key="3">
    <source>
        <dbReference type="ARBA" id="ARBA00022722"/>
    </source>
</evidence>
<name>A0ABW5ENF1_9BURK</name>
<keyword evidence="8" id="KW-0800">Toxin</keyword>
<dbReference type="InterPro" id="IPR022907">
    <property type="entry name" value="VapC_family"/>
</dbReference>
<dbReference type="Pfam" id="PF01850">
    <property type="entry name" value="PIN"/>
    <property type="match status" value="1"/>
</dbReference>
<comment type="similarity">
    <text evidence="7 8">Belongs to the PINc/VapC protein family.</text>
</comment>
<keyword evidence="11" id="KW-1185">Reference proteome</keyword>
<dbReference type="CDD" id="cd18745">
    <property type="entry name" value="PIN_VapC4-5_FitB-like"/>
    <property type="match status" value="1"/>
</dbReference>
<evidence type="ECO:0000313" key="11">
    <source>
        <dbReference type="Proteomes" id="UP001597287"/>
    </source>
</evidence>
<evidence type="ECO:0000256" key="5">
    <source>
        <dbReference type="ARBA" id="ARBA00022801"/>
    </source>
</evidence>
<protein>
    <recommendedName>
        <fullName evidence="8">Ribonuclease VapC</fullName>
        <shortName evidence="8">RNase VapC</shortName>
        <ecNumber evidence="8">3.1.-.-</ecNumber>
    </recommendedName>
    <alternativeName>
        <fullName evidence="8">Toxin VapC</fullName>
    </alternativeName>
</protein>
<comment type="caution">
    <text evidence="10">The sequence shown here is derived from an EMBL/GenBank/DDBJ whole genome shotgun (WGS) entry which is preliminary data.</text>
</comment>
<reference evidence="11" key="1">
    <citation type="journal article" date="2019" name="Int. J. Syst. Evol. Microbiol.">
        <title>The Global Catalogue of Microorganisms (GCM) 10K type strain sequencing project: providing services to taxonomists for standard genome sequencing and annotation.</title>
        <authorList>
            <consortium name="The Broad Institute Genomics Platform"/>
            <consortium name="The Broad Institute Genome Sequencing Center for Infectious Disease"/>
            <person name="Wu L."/>
            <person name="Ma J."/>
        </authorList>
    </citation>
    <scope>NUCLEOTIDE SEQUENCE [LARGE SCALE GENOMIC DNA]</scope>
    <source>
        <strain evidence="11">CCUG 62793</strain>
    </source>
</reference>
<accession>A0ABW5ENF1</accession>
<keyword evidence="2 8" id="KW-1277">Toxin-antitoxin system</keyword>
<keyword evidence="3 8" id="KW-0540">Nuclease</keyword>
<proteinExistence type="inferred from homology"/>
<dbReference type="InterPro" id="IPR050556">
    <property type="entry name" value="Type_II_TA_system_RNase"/>
</dbReference>
<dbReference type="InterPro" id="IPR029060">
    <property type="entry name" value="PIN-like_dom_sf"/>
</dbReference>
<keyword evidence="6 8" id="KW-0460">Magnesium</keyword>
<dbReference type="Proteomes" id="UP001597287">
    <property type="component" value="Unassembled WGS sequence"/>
</dbReference>
<evidence type="ECO:0000256" key="2">
    <source>
        <dbReference type="ARBA" id="ARBA00022649"/>
    </source>
</evidence>
<feature type="domain" description="PIN" evidence="9">
    <location>
        <begin position="3"/>
        <end position="125"/>
    </location>
</feature>
<dbReference type="RefSeq" id="WP_374618155.1">
    <property type="nucleotide sequence ID" value="NZ_JBHSIH010000001.1"/>
</dbReference>
<gene>
    <name evidence="8" type="primary">vapC</name>
    <name evidence="10" type="ORF">ACFSPV_05680</name>
</gene>
<evidence type="ECO:0000256" key="6">
    <source>
        <dbReference type="ARBA" id="ARBA00022842"/>
    </source>
</evidence>
<keyword evidence="5 8" id="KW-0378">Hydrolase</keyword>
<dbReference type="InterPro" id="IPR002716">
    <property type="entry name" value="PIN_dom"/>
</dbReference>
<keyword evidence="4 8" id="KW-0479">Metal-binding</keyword>